<comment type="caution">
    <text evidence="1">The sequence shown here is derived from an EMBL/GenBank/DDBJ whole genome shotgun (WGS) entry which is preliminary data.</text>
</comment>
<accession>A0A955LA43</accession>
<evidence type="ECO:0000313" key="2">
    <source>
        <dbReference type="Proteomes" id="UP000714915"/>
    </source>
</evidence>
<organism evidence="1 2">
    <name type="scientific">Candidatus Dojkabacteria bacterium</name>
    <dbReference type="NCBI Taxonomy" id="2099670"/>
    <lineage>
        <taxon>Bacteria</taxon>
        <taxon>Candidatus Dojkabacteria</taxon>
    </lineage>
</organism>
<dbReference type="AlphaFoldDB" id="A0A955LA43"/>
<name>A0A955LA43_9BACT</name>
<dbReference type="Proteomes" id="UP000714915">
    <property type="component" value="Unassembled WGS sequence"/>
</dbReference>
<gene>
    <name evidence="1" type="ORF">KC669_01185</name>
</gene>
<evidence type="ECO:0000313" key="1">
    <source>
        <dbReference type="EMBL" id="MCA9386626.1"/>
    </source>
</evidence>
<dbReference type="EMBL" id="JAGQLF010000009">
    <property type="protein sequence ID" value="MCA9386626.1"/>
    <property type="molecule type" value="Genomic_DNA"/>
</dbReference>
<reference evidence="1" key="2">
    <citation type="journal article" date="2021" name="Microbiome">
        <title>Successional dynamics and alternative stable states in a saline activated sludge microbial community over 9 years.</title>
        <authorList>
            <person name="Wang Y."/>
            <person name="Ye J."/>
            <person name="Ju F."/>
            <person name="Liu L."/>
            <person name="Boyd J.A."/>
            <person name="Deng Y."/>
            <person name="Parks D.H."/>
            <person name="Jiang X."/>
            <person name="Yin X."/>
            <person name="Woodcroft B.J."/>
            <person name="Tyson G.W."/>
            <person name="Hugenholtz P."/>
            <person name="Polz M.F."/>
            <person name="Zhang T."/>
        </authorList>
    </citation>
    <scope>NUCLEOTIDE SEQUENCE</scope>
    <source>
        <strain evidence="1">HKST-UBA09</strain>
    </source>
</reference>
<protein>
    <submittedName>
        <fullName evidence="1">Uncharacterized protein</fullName>
    </submittedName>
</protein>
<proteinExistence type="predicted"/>
<reference evidence="1" key="1">
    <citation type="submission" date="2020-04" db="EMBL/GenBank/DDBJ databases">
        <authorList>
            <person name="Zhang T."/>
        </authorList>
    </citation>
    <scope>NUCLEOTIDE SEQUENCE</scope>
    <source>
        <strain evidence="1">HKST-UBA09</strain>
    </source>
</reference>
<sequence>MQIVTESKVESSNEITLNKYEQLQDEIFTLPNSVAEIKVLISQIPFSEIIEDELVISCSDDLIHVLALMCRENTSIGELFKDDNLNLFIDALGKLSTEDKFYEDVFILESLKDYYNDNPFNVLLHIYMPKIFSTSGKLAKGHNRLLVELFYESNSILAECLKAYDFRRIPVEKQEFVDSQENLFFVEFTTYFFSSLKTLYVNRFNILNESSFSLRDIKRFNVYWEHINTVIGFEENAIESQVQFMQQAFPNYRWTSAIIYKFLNIIDSYQIVLPDPNKLNTKMIDREKDDQELIHSITLSSDFDEFLQSLNRQEQRFFNFFYRQNLTIVQMAREGVVPGKRSDGITSRDYYYKIKEKVENKLRKFLSGIEL</sequence>